<dbReference type="Pfam" id="PF13563">
    <property type="entry name" value="2_5_RNA_ligase2"/>
    <property type="match status" value="1"/>
</dbReference>
<evidence type="ECO:0000313" key="1">
    <source>
        <dbReference type="EMBL" id="MBB6326296.1"/>
    </source>
</evidence>
<dbReference type="EMBL" id="JACIJO010000002">
    <property type="protein sequence ID" value="MBB6326296.1"/>
    <property type="molecule type" value="Genomic_DNA"/>
</dbReference>
<organism evidence="1 2">
    <name type="scientific">Algoriphagus iocasae</name>
    <dbReference type="NCBI Taxonomy" id="1836499"/>
    <lineage>
        <taxon>Bacteria</taxon>
        <taxon>Pseudomonadati</taxon>
        <taxon>Bacteroidota</taxon>
        <taxon>Cytophagia</taxon>
        <taxon>Cytophagales</taxon>
        <taxon>Cyclobacteriaceae</taxon>
        <taxon>Algoriphagus</taxon>
    </lineage>
</organism>
<dbReference type="SUPFAM" id="SSF55144">
    <property type="entry name" value="LigT-like"/>
    <property type="match status" value="1"/>
</dbReference>
<dbReference type="AlphaFoldDB" id="A0A841MQ43"/>
<gene>
    <name evidence="1" type="ORF">FHS59_001924</name>
</gene>
<dbReference type="PANTHER" id="PTHR40037">
    <property type="entry name" value="PHOSPHOESTERASE YJCG-RELATED"/>
    <property type="match status" value="1"/>
</dbReference>
<reference evidence="1 2" key="1">
    <citation type="submission" date="2020-08" db="EMBL/GenBank/DDBJ databases">
        <title>Genomic Encyclopedia of Type Strains, Phase IV (KMG-IV): sequencing the most valuable type-strain genomes for metagenomic binning, comparative biology and taxonomic classification.</title>
        <authorList>
            <person name="Goeker M."/>
        </authorList>
    </citation>
    <scope>NUCLEOTIDE SEQUENCE [LARGE SCALE GENOMIC DNA]</scope>
    <source>
        <strain evidence="1 2">DSM 102044</strain>
    </source>
</reference>
<accession>A0A841MQ43</accession>
<keyword evidence="2" id="KW-1185">Reference proteome</keyword>
<dbReference type="Gene3D" id="3.90.1140.10">
    <property type="entry name" value="Cyclic phosphodiesterase"/>
    <property type="match status" value="1"/>
</dbReference>
<evidence type="ECO:0000313" key="2">
    <source>
        <dbReference type="Proteomes" id="UP000588604"/>
    </source>
</evidence>
<keyword evidence="1" id="KW-0436">Ligase</keyword>
<dbReference type="InterPro" id="IPR009097">
    <property type="entry name" value="Cyclic_Pdiesterase"/>
</dbReference>
<dbReference type="PANTHER" id="PTHR40037:SF1">
    <property type="entry name" value="PHOSPHOESTERASE SAOUHSC_00951-RELATED"/>
    <property type="match status" value="1"/>
</dbReference>
<sequence>MTLKMPFTFNEAKEENLINRLTMFLSRYEEFPLAISGVKTFGDRVVYLGIEQSQELIELQKNLKQFCKIELKLIDELSDRNFHPHMTMAFKDLKKTPIPNIIKVLNEKPILEKFVVNQLFLLKRIDGRWDICKKIPFRAENPAKW</sequence>
<comment type="caution">
    <text evidence="1">The sequence shown here is derived from an EMBL/GenBank/DDBJ whole genome shotgun (WGS) entry which is preliminary data.</text>
</comment>
<proteinExistence type="predicted"/>
<name>A0A841MQ43_9BACT</name>
<dbReference type="InterPro" id="IPR050580">
    <property type="entry name" value="2H_phosphoesterase_YjcG-like"/>
</dbReference>
<protein>
    <submittedName>
        <fullName evidence="1">2'-5' RNA ligase</fullName>
    </submittedName>
</protein>
<dbReference type="Proteomes" id="UP000588604">
    <property type="component" value="Unassembled WGS sequence"/>
</dbReference>
<dbReference type="GO" id="GO:0016874">
    <property type="term" value="F:ligase activity"/>
    <property type="evidence" value="ECO:0007669"/>
    <property type="project" value="UniProtKB-KW"/>
</dbReference>